<dbReference type="STRING" id="246437.L9KV48"/>
<dbReference type="InterPro" id="IPR026320">
    <property type="entry name" value="PRR14"/>
</dbReference>
<dbReference type="Pfam" id="PF15386">
    <property type="entry name" value="Tantalus"/>
    <property type="match status" value="2"/>
</dbReference>
<feature type="compositionally biased region" description="Polar residues" evidence="2">
    <location>
        <begin position="598"/>
        <end position="613"/>
    </location>
</feature>
<feature type="domain" description="Tantalus-like" evidence="3">
    <location>
        <begin position="2207"/>
        <end position="2253"/>
    </location>
</feature>
<dbReference type="InParanoid" id="L9KV48"/>
<feature type="compositionally biased region" description="Basic and acidic residues" evidence="2">
    <location>
        <begin position="182"/>
        <end position="208"/>
    </location>
</feature>
<protein>
    <submittedName>
        <fullName evidence="4">Protein PRR14L</fullName>
    </submittedName>
</protein>
<evidence type="ECO:0000256" key="2">
    <source>
        <dbReference type="SAM" id="MobiDB-lite"/>
    </source>
</evidence>
<dbReference type="eggNOG" id="ENOG502RJ6E">
    <property type="taxonomic scope" value="Eukaryota"/>
</dbReference>
<dbReference type="PANTHER" id="PTHR14522">
    <property type="entry name" value="EMO2-RELATED"/>
    <property type="match status" value="1"/>
</dbReference>
<dbReference type="EMBL" id="KB320648">
    <property type="protein sequence ID" value="ELW66563.1"/>
    <property type="molecule type" value="Genomic_DNA"/>
</dbReference>
<feature type="compositionally biased region" description="Polar residues" evidence="2">
    <location>
        <begin position="1472"/>
        <end position="1487"/>
    </location>
</feature>
<feature type="region of interest" description="Disordered" evidence="2">
    <location>
        <begin position="880"/>
        <end position="925"/>
    </location>
</feature>
<dbReference type="Proteomes" id="UP000011518">
    <property type="component" value="Unassembled WGS sequence"/>
</dbReference>
<feature type="compositionally biased region" description="Basic and acidic residues" evidence="2">
    <location>
        <begin position="78"/>
        <end position="91"/>
    </location>
</feature>
<feature type="region of interest" description="Disordered" evidence="2">
    <location>
        <begin position="1029"/>
        <end position="1062"/>
    </location>
</feature>
<feature type="compositionally biased region" description="Low complexity" evidence="2">
    <location>
        <begin position="883"/>
        <end position="893"/>
    </location>
</feature>
<dbReference type="InterPro" id="IPR028149">
    <property type="entry name" value="Tantalus-like"/>
</dbReference>
<dbReference type="PANTHER" id="PTHR14522:SF0">
    <property type="entry name" value="PROTEIN PRR14L"/>
    <property type="match status" value="1"/>
</dbReference>
<evidence type="ECO:0000259" key="3">
    <source>
        <dbReference type="Pfam" id="PF15386"/>
    </source>
</evidence>
<feature type="region of interest" description="Disordered" evidence="2">
    <location>
        <begin position="11"/>
        <end position="218"/>
    </location>
</feature>
<feature type="compositionally biased region" description="Basic and acidic residues" evidence="2">
    <location>
        <begin position="160"/>
        <end position="173"/>
    </location>
</feature>
<feature type="region of interest" description="Disordered" evidence="2">
    <location>
        <begin position="1265"/>
        <end position="1315"/>
    </location>
</feature>
<feature type="compositionally biased region" description="Basic and acidic residues" evidence="2">
    <location>
        <begin position="915"/>
        <end position="925"/>
    </location>
</feature>
<feature type="compositionally biased region" description="Polar residues" evidence="2">
    <location>
        <begin position="1296"/>
        <end position="1307"/>
    </location>
</feature>
<feature type="compositionally biased region" description="Basic and acidic residues" evidence="2">
    <location>
        <begin position="1043"/>
        <end position="1062"/>
    </location>
</feature>
<proteinExistence type="predicted"/>
<feature type="compositionally biased region" description="Basic and acidic residues" evidence="2">
    <location>
        <begin position="1386"/>
        <end position="1399"/>
    </location>
</feature>
<feature type="region of interest" description="Disordered" evidence="2">
    <location>
        <begin position="1386"/>
        <end position="1446"/>
    </location>
</feature>
<name>L9KV48_TUPCH</name>
<organism evidence="4 5">
    <name type="scientific">Tupaia chinensis</name>
    <name type="common">Chinese tree shrew</name>
    <name type="synonym">Tupaia belangeri chinensis</name>
    <dbReference type="NCBI Taxonomy" id="246437"/>
    <lineage>
        <taxon>Eukaryota</taxon>
        <taxon>Metazoa</taxon>
        <taxon>Chordata</taxon>
        <taxon>Craniata</taxon>
        <taxon>Vertebrata</taxon>
        <taxon>Euteleostomi</taxon>
        <taxon>Mammalia</taxon>
        <taxon>Eutheria</taxon>
        <taxon>Euarchontoglires</taxon>
        <taxon>Scandentia</taxon>
        <taxon>Tupaiidae</taxon>
        <taxon>Tupaia</taxon>
    </lineage>
</organism>
<feature type="compositionally biased region" description="Basic and acidic residues" evidence="2">
    <location>
        <begin position="546"/>
        <end position="564"/>
    </location>
</feature>
<feature type="compositionally biased region" description="Polar residues" evidence="2">
    <location>
        <begin position="209"/>
        <end position="218"/>
    </location>
</feature>
<reference evidence="5" key="1">
    <citation type="submission" date="2012-07" db="EMBL/GenBank/DDBJ databases">
        <title>Genome of the Chinese tree shrew, a rising model animal genetically related to primates.</title>
        <authorList>
            <person name="Zhang G."/>
            <person name="Fan Y."/>
            <person name="Yao Y."/>
            <person name="Huang Z."/>
        </authorList>
    </citation>
    <scope>NUCLEOTIDE SEQUENCE [LARGE SCALE GENOMIC DNA]</scope>
</reference>
<reference evidence="5" key="2">
    <citation type="journal article" date="2013" name="Nat. Commun.">
        <title>Genome of the Chinese tree shrew.</title>
        <authorList>
            <person name="Fan Y."/>
            <person name="Huang Z.Y."/>
            <person name="Cao C.C."/>
            <person name="Chen C.S."/>
            <person name="Chen Y.X."/>
            <person name="Fan D.D."/>
            <person name="He J."/>
            <person name="Hou H.L."/>
            <person name="Hu L."/>
            <person name="Hu X.T."/>
            <person name="Jiang X.T."/>
            <person name="Lai R."/>
            <person name="Lang Y.S."/>
            <person name="Liang B."/>
            <person name="Liao S.G."/>
            <person name="Mu D."/>
            <person name="Ma Y.Y."/>
            <person name="Niu Y.Y."/>
            <person name="Sun X.Q."/>
            <person name="Xia J.Q."/>
            <person name="Xiao J."/>
            <person name="Xiong Z.Q."/>
            <person name="Xu L."/>
            <person name="Yang L."/>
            <person name="Zhang Y."/>
            <person name="Zhao W."/>
            <person name="Zhao X.D."/>
            <person name="Zheng Y.T."/>
            <person name="Zhou J.M."/>
            <person name="Zhu Y.B."/>
            <person name="Zhang G.J."/>
            <person name="Wang J."/>
            <person name="Yao Y.G."/>
        </authorList>
    </citation>
    <scope>NUCLEOTIDE SEQUENCE [LARGE SCALE GENOMIC DNA]</scope>
</reference>
<feature type="region of interest" description="Disordered" evidence="2">
    <location>
        <begin position="2045"/>
        <end position="2068"/>
    </location>
</feature>
<feature type="domain" description="Tantalus-like" evidence="3">
    <location>
        <begin position="2084"/>
        <end position="2141"/>
    </location>
</feature>
<evidence type="ECO:0000313" key="5">
    <source>
        <dbReference type="Proteomes" id="UP000011518"/>
    </source>
</evidence>
<feature type="region of interest" description="Disordered" evidence="2">
    <location>
        <begin position="261"/>
        <end position="283"/>
    </location>
</feature>
<feature type="compositionally biased region" description="Basic and acidic residues" evidence="2">
    <location>
        <begin position="1415"/>
        <end position="1426"/>
    </location>
</feature>
<gene>
    <name evidence="4" type="ORF">TREES_T100016964</name>
</gene>
<feature type="region of interest" description="Disordered" evidence="2">
    <location>
        <begin position="634"/>
        <end position="668"/>
    </location>
</feature>
<feature type="region of interest" description="Disordered" evidence="2">
    <location>
        <begin position="774"/>
        <end position="804"/>
    </location>
</feature>
<dbReference type="FunCoup" id="L9KV48">
    <property type="interactions" value="1263"/>
</dbReference>
<feature type="compositionally biased region" description="Polar residues" evidence="2">
    <location>
        <begin position="17"/>
        <end position="26"/>
    </location>
</feature>
<accession>L9KV48</accession>
<feature type="compositionally biased region" description="Polar residues" evidence="2">
    <location>
        <begin position="634"/>
        <end position="646"/>
    </location>
</feature>
<feature type="compositionally biased region" description="Basic and acidic residues" evidence="2">
    <location>
        <begin position="586"/>
        <end position="596"/>
    </location>
</feature>
<evidence type="ECO:0000256" key="1">
    <source>
        <dbReference type="ARBA" id="ARBA00022553"/>
    </source>
</evidence>
<feature type="region of interest" description="Disordered" evidence="2">
    <location>
        <begin position="1472"/>
        <end position="1497"/>
    </location>
</feature>
<keyword evidence="1" id="KW-0597">Phosphoprotein</keyword>
<feature type="region of interest" description="Disordered" evidence="2">
    <location>
        <begin position="542"/>
        <end position="613"/>
    </location>
</feature>
<sequence length="2321" mass="255684">MGEWTRVVVVDQALGPGTQQKRSQQGMYPFKSLSRGNMLGGRQGGPKAGGQRREEPPPPVRARRAGRGLDESAWPARAPDEEVREDHRDEEAAAAGAPPVAPGRLGGDRAAAAEAELAERARAVEQASGVRERDSELILGGIRNNPPNKIFPPTLASAPPDREEKIKNTELKVFRNQGDQEEIVRDPSSEGAKEDPSHQHSTAAEEKISPSQEDLMMQSSRELCTDLPEDFLRSKEGNVQITAETLLKSSEDVQGMKVIGTKTDNNEGHKNGHVSKGLSAGCSEHPEVGRIMTSGEVSETSTLVSLEPLIFVDPGLTEATPKEKECEELKTCPSWLSLLPGNSAISKVDSGKEELCKLNLVCEADDNHPQILGHHHEKHSSAQDTAIRSVVAVEPLGENSEVSCFPSSLSDSESRTLLEKCGFEGDDLLTRSAEKTDNSYFNGNDQSKILASREENEDQFLNPRELSLTSARQPENDASDHCFGEKDIVDSPKETVYGNHCIQDSIHTESSSSLVPISFTEATDIMFKKNDLKITLDTQGNLTNPVDHRETLTDTSHRGRHSEESNCSSLTQIKEPEQAAAVEPDLSEKVCSKDPDSLVSNQRNLEGNPQLNKESCNNFLFERNSSVRVMTEDQLTPVNEVSNPSKDSARLPPSLEFDDKPESEKTIQTSCDDIPRLDEQSITYEVNKPFCTTELVINKVESECVLYQQVPLNPHDQLKLPIDSLLNIKKEMPLATSKDSEQSHRPTLEAGADVVVDARTIPIRAEMEDISLPGDQACGASSNNSTLNINPGSLETNGETATSGTEDLHSRFLSTKKEAGDFPQEVSVTECQNVQSQDVSSSPCVRKNVPEGNTRSDYATCEPNKIILKVDNSLTTKCESEFQHSSQHSQETEGTMERNSPQVSCTEESELGGETEGRLPGDKFRNEMTAGMLNSGAVNKTIHAPSHIKPCEKGLEGKEPNIPKETVLCKSNVSDYAAQELNQSTNIPNPDRLLDQSPASMFSSFKNVNQAMETLDQKADGVLCCQSKQHRPDECEGNSEVQPSKDQRDTVPEPNREVDHNQKDLLISSCSDDPLSCGSPEKGHLKGAFESNSGCEVSTDGMVDIVCTDASRTSIEGMLGVKAPGTLLSGTGLHSLASQETSRSTLSQKGEPNAAFIEIADQDSRFPDAAASTVESHEINQSCKEKVCRSLRNCDMEACPDSCADEIESMADHELNTGISDRVDVSLHYINHEHQGKGASLSETQGVTGGSRLEFNSEFGKETTFGTSSKELVSSRCPDENSVPLGSLESIEATPSCLSSQDNLETNRNSEDTDLESLLKPEGGEMLGEHIKHCPDLPEMKESVSRDMSNPSEGGSVYISVEKNACEACHPHENSTHRHLPVTMETETKEKGEETEGHLRGPLSHLTVGQVSEEMVTRDDGDDHTGEISQTHLRRQKVLGDTKKEPGQRDLDYWLQKEEKVRHQKEARILEQCTSSNKLSQETQNRSPPKVDKDESATVKDITRADLAKGDVAARFQRLKDPEDERLCHSLKKNIELYTGPCLPGTPWKAQDPNFAENGQIHGAFVNTSHQKRIFPLKKQPHRTCKKVLCQEPVSLGRKISKVRGCSASLKSPSSLIPTKAHRLLSSRAASAPTPLEPQAAATRSLISHIPKQKATPCHPLRSLSFRKPTKELALLNKLSILASKLAPAAKTPKLRYRRCSSELLPMARSYKRLRYKRLLDGFSYNTMQLDPYLAASGWDKRPHSKPLALYSLEAIKMSFVDLSNKMPSLLFGSEVFPISFHVKSGSECVAEPSRTFPEHCAPARLALGEAPQCPSQPPKWTFSFFLTHGCPGMATFREDSGLHSQAHTQTPPQPPAPLHDFGGTAIVQTRADCSALGLHTLLALCSPGCYRIWTKKRSFSSHMPTLQRLLMTQFAQGLKGLRSPASIADKVFCSLPYSVGRVLSIWSQHGPSAYSFEISALHSTQSKLPASLGTTSSNTMLPYVPLPGMGATYASGSQLRLEPPFPALVPKSCLVTDPAVGKLLLSASEFQVPGFDELDSVTAACPRPQSTPPKQKEADPEKRPKKVSQIRIRKTIPKPDPNLTPMGLPRPKRLKKKEFSLEEIYTNKNYKSPPANRCLETIFEEPKERNGTLISVSQQKRKRVLEFQDFTVPRKRRARGKVKVAGSFTRAQKAALQSQELDALLIQKLMELETFFAKEEEQERSLKKKEFSLEEIYTNKNYKSPPANRCLETIFEEPKERNGTLISVSQQKRKRVLEFQDFTVPRKRRARGKVKVAGSFTRAQKAALQSQELDALLIQKLMELETFFAKEEEQERSSGC</sequence>
<keyword evidence="5" id="KW-1185">Reference proteome</keyword>
<feature type="compositionally biased region" description="Polar residues" evidence="2">
    <location>
        <begin position="779"/>
        <end position="804"/>
    </location>
</feature>
<evidence type="ECO:0000313" key="4">
    <source>
        <dbReference type="EMBL" id="ELW66563.1"/>
    </source>
</evidence>
<feature type="compositionally biased region" description="Gly residues" evidence="2">
    <location>
        <begin position="38"/>
        <end position="48"/>
    </location>
</feature>